<reference evidence="1" key="1">
    <citation type="submission" date="2014-09" db="EMBL/GenBank/DDBJ databases">
        <authorList>
            <person name="Magalhaes I.L.F."/>
            <person name="Oliveira U."/>
            <person name="Santos F.R."/>
            <person name="Vidigal T.H.D.A."/>
            <person name="Brescovit A.D."/>
            <person name="Santos A.J."/>
        </authorList>
    </citation>
    <scope>NUCLEOTIDE SEQUENCE</scope>
    <source>
        <tissue evidence="1">Shoot tissue taken approximately 20 cm above the soil surface</tissue>
    </source>
</reference>
<evidence type="ECO:0000313" key="1">
    <source>
        <dbReference type="EMBL" id="JAD34640.1"/>
    </source>
</evidence>
<dbReference type="AlphaFoldDB" id="A0A0A8ZD54"/>
<organism evidence="1">
    <name type="scientific">Arundo donax</name>
    <name type="common">Giant reed</name>
    <name type="synonym">Donax arundinaceus</name>
    <dbReference type="NCBI Taxonomy" id="35708"/>
    <lineage>
        <taxon>Eukaryota</taxon>
        <taxon>Viridiplantae</taxon>
        <taxon>Streptophyta</taxon>
        <taxon>Embryophyta</taxon>
        <taxon>Tracheophyta</taxon>
        <taxon>Spermatophyta</taxon>
        <taxon>Magnoliopsida</taxon>
        <taxon>Liliopsida</taxon>
        <taxon>Poales</taxon>
        <taxon>Poaceae</taxon>
        <taxon>PACMAD clade</taxon>
        <taxon>Arundinoideae</taxon>
        <taxon>Arundineae</taxon>
        <taxon>Arundo</taxon>
    </lineage>
</organism>
<sequence>MEEVVGNFGWPCKASHFFYGSFSDLDNVSMVVII</sequence>
<reference evidence="1" key="2">
    <citation type="journal article" date="2015" name="Data Brief">
        <title>Shoot transcriptome of the giant reed, Arundo donax.</title>
        <authorList>
            <person name="Barrero R.A."/>
            <person name="Guerrero F.D."/>
            <person name="Moolhuijzen P."/>
            <person name="Goolsby J.A."/>
            <person name="Tidwell J."/>
            <person name="Bellgard S.E."/>
            <person name="Bellgard M.I."/>
        </authorList>
    </citation>
    <scope>NUCLEOTIDE SEQUENCE</scope>
    <source>
        <tissue evidence="1">Shoot tissue taken approximately 20 cm above the soil surface</tissue>
    </source>
</reference>
<name>A0A0A8ZD54_ARUDO</name>
<proteinExistence type="predicted"/>
<dbReference type="EMBL" id="GBRH01263255">
    <property type="protein sequence ID" value="JAD34640.1"/>
    <property type="molecule type" value="Transcribed_RNA"/>
</dbReference>
<protein>
    <submittedName>
        <fullName evidence="1">Uncharacterized protein</fullName>
    </submittedName>
</protein>
<accession>A0A0A8ZD54</accession>